<organism evidence="1 2">
    <name type="scientific">Bacillus spongiae</name>
    <dbReference type="NCBI Taxonomy" id="2683610"/>
    <lineage>
        <taxon>Bacteria</taxon>
        <taxon>Bacillati</taxon>
        <taxon>Bacillota</taxon>
        <taxon>Bacilli</taxon>
        <taxon>Bacillales</taxon>
        <taxon>Bacillaceae</taxon>
        <taxon>Bacillus</taxon>
    </lineage>
</organism>
<sequence length="116" mass="13958">MIRDRGKMKWTSMMLPEHVKQLRDWSKEDAFEKEKEMDEQQLEEMNTIAAEAMEYGSCITITHYAHHRYESLVGTIHYWDVNGEKLHFEDQSGNKHYIWLKHIVDLRMTNESNIKD</sequence>
<evidence type="ECO:0000313" key="1">
    <source>
        <dbReference type="EMBL" id="MEI5908222.1"/>
    </source>
</evidence>
<dbReference type="InterPro" id="IPR014962">
    <property type="entry name" value="YolD"/>
</dbReference>
<accession>A0ABU8HG09</accession>
<reference evidence="1 2" key="1">
    <citation type="journal article" date="2018" name="J. Microbiol.">
        <title>Bacillus spongiae sp. nov., isolated from sponge of Jeju Island.</title>
        <authorList>
            <person name="Lee G.E."/>
            <person name="Im W.T."/>
            <person name="Park J.S."/>
        </authorList>
    </citation>
    <scope>NUCLEOTIDE SEQUENCE [LARGE SCALE GENOMIC DNA]</scope>
    <source>
        <strain evidence="1 2">135PIL107-10</strain>
    </source>
</reference>
<evidence type="ECO:0000313" key="2">
    <source>
        <dbReference type="Proteomes" id="UP001312865"/>
    </source>
</evidence>
<keyword evidence="2" id="KW-1185">Reference proteome</keyword>
<dbReference type="PANTHER" id="PTHR40051">
    <property type="entry name" value="IG HYPOTHETICAL 15966"/>
    <property type="match status" value="1"/>
</dbReference>
<proteinExistence type="predicted"/>
<protein>
    <submittedName>
        <fullName evidence="1">YolD-like family protein</fullName>
    </submittedName>
</protein>
<dbReference type="RefSeq" id="WP_336587660.1">
    <property type="nucleotide sequence ID" value="NZ_JBBAXC010000011.1"/>
</dbReference>
<dbReference type="Proteomes" id="UP001312865">
    <property type="component" value="Unassembled WGS sequence"/>
</dbReference>
<comment type="caution">
    <text evidence="1">The sequence shown here is derived from an EMBL/GenBank/DDBJ whole genome shotgun (WGS) entry which is preliminary data.</text>
</comment>
<name>A0ABU8HG09_9BACI</name>
<dbReference type="EMBL" id="JBBAXC010000011">
    <property type="protein sequence ID" value="MEI5908222.1"/>
    <property type="molecule type" value="Genomic_DNA"/>
</dbReference>
<dbReference type="Pfam" id="PF08863">
    <property type="entry name" value="YolD"/>
    <property type="match status" value="1"/>
</dbReference>
<dbReference type="PANTHER" id="PTHR40051:SF1">
    <property type="entry name" value="YOLD-LIKE FAMILY PROTEIN"/>
    <property type="match status" value="1"/>
</dbReference>
<gene>
    <name evidence="1" type="ORF">WAK64_14280</name>
</gene>